<dbReference type="RefSeq" id="XP_046073424.1">
    <property type="nucleotide sequence ID" value="XM_046213968.1"/>
</dbReference>
<gene>
    <name evidence="1" type="ORF">BGW36DRAFT_358468</name>
</gene>
<dbReference type="InterPro" id="IPR052058">
    <property type="entry name" value="Alcohol_O-acetyltransferase"/>
</dbReference>
<organism evidence="1 2">
    <name type="scientific">Talaromyces proteolyticus</name>
    <dbReference type="NCBI Taxonomy" id="1131652"/>
    <lineage>
        <taxon>Eukaryota</taxon>
        <taxon>Fungi</taxon>
        <taxon>Dikarya</taxon>
        <taxon>Ascomycota</taxon>
        <taxon>Pezizomycotina</taxon>
        <taxon>Eurotiomycetes</taxon>
        <taxon>Eurotiomycetidae</taxon>
        <taxon>Eurotiales</taxon>
        <taxon>Trichocomaceae</taxon>
        <taxon>Talaromyces</taxon>
        <taxon>Talaromyces sect. Bacilispori</taxon>
    </lineage>
</organism>
<accession>A0AAD4KRS2</accession>
<dbReference type="GO" id="GO:0008080">
    <property type="term" value="F:N-acetyltransferase activity"/>
    <property type="evidence" value="ECO:0007669"/>
    <property type="project" value="TreeGrafter"/>
</dbReference>
<comment type="caution">
    <text evidence="1">The sequence shown here is derived from an EMBL/GenBank/DDBJ whole genome shotgun (WGS) entry which is preliminary data.</text>
</comment>
<dbReference type="GeneID" id="70244255"/>
<evidence type="ECO:0000313" key="1">
    <source>
        <dbReference type="EMBL" id="KAH8698960.1"/>
    </source>
</evidence>
<dbReference type="PANTHER" id="PTHR28037">
    <property type="entry name" value="ALCOHOL O-ACETYLTRANSFERASE 1-RELATED"/>
    <property type="match status" value="1"/>
</dbReference>
<proteinExistence type="predicted"/>
<sequence>MSTSEPMKKLRNASKTEKRFTVRHALGWYHSIVISGLYNVESEVTFDTTSISSYIPALKWCIEAHPILSAVIHGEDSEYPEFFRPTNLDLQNHVEIIDSTSTFYTSEDELELLKQVTLEIHDRPWLNVERVPSWKIIVLPLPHQSHGTKKRVYILYAYSHTHGDGKSGLAFHRSFFEGLKHAHLNYDQSLLYSPPLSQLPKPLEESCVLRVSWTYLLSPFLAQYFPSYLSRWLGLYSSPTSQSTSAYIGEPVTHNPESFHTGSQILLVDRDLLGRVLTVCREHGAKFTGLFNQLVVRALSEMVRPETGPHNFVGAIVLDLRPLISTLSNDTMGNYVSAMYEYSPRISGDTAYPEAFWGAVRKTTSRLKDAAGTLNDQPIGLLKYLGNVRSWYLKQLGQDRNLSYEISNLGIFDPSLFAAMRKSEKDNRTWEIGRVIFSQPANVTAAPLNFQIVTLKDADMVITLNWQIGVLGVPNENSFTEEILTKVKGMLGEVVFSS</sequence>
<name>A0AAD4KRS2_9EURO</name>
<dbReference type="EMBL" id="JAJTJA010000005">
    <property type="protein sequence ID" value="KAH8698960.1"/>
    <property type="molecule type" value="Genomic_DNA"/>
</dbReference>
<reference evidence="1" key="1">
    <citation type="submission" date="2021-12" db="EMBL/GenBank/DDBJ databases">
        <title>Convergent genome expansion in fungi linked to evolution of root-endophyte symbiosis.</title>
        <authorList>
            <consortium name="DOE Joint Genome Institute"/>
            <person name="Ke Y.-H."/>
            <person name="Bonito G."/>
            <person name="Liao H.-L."/>
            <person name="Looney B."/>
            <person name="Rojas-Flechas A."/>
            <person name="Nash J."/>
            <person name="Hameed K."/>
            <person name="Schadt C."/>
            <person name="Martin F."/>
            <person name="Crous P.W."/>
            <person name="Miettinen O."/>
            <person name="Magnuson J.K."/>
            <person name="Labbe J."/>
            <person name="Jacobson D."/>
            <person name="Doktycz M.J."/>
            <person name="Veneault-Fourrey C."/>
            <person name="Kuo A."/>
            <person name="Mondo S."/>
            <person name="Calhoun S."/>
            <person name="Riley R."/>
            <person name="Ohm R."/>
            <person name="LaButti K."/>
            <person name="Andreopoulos B."/>
            <person name="Pangilinan J."/>
            <person name="Nolan M."/>
            <person name="Tritt A."/>
            <person name="Clum A."/>
            <person name="Lipzen A."/>
            <person name="Daum C."/>
            <person name="Barry K."/>
            <person name="Grigoriev I.V."/>
            <person name="Vilgalys R."/>
        </authorList>
    </citation>
    <scope>NUCLEOTIDE SEQUENCE</scope>
    <source>
        <strain evidence="1">PMI_201</strain>
    </source>
</reference>
<dbReference type="InterPro" id="IPR010828">
    <property type="entry name" value="Atf2/Sli1-like"/>
</dbReference>
<evidence type="ECO:0000313" key="2">
    <source>
        <dbReference type="Proteomes" id="UP001201262"/>
    </source>
</evidence>
<dbReference type="Pfam" id="PF07247">
    <property type="entry name" value="AATase"/>
    <property type="match status" value="1"/>
</dbReference>
<dbReference type="AlphaFoldDB" id="A0AAD4KRS2"/>
<dbReference type="Proteomes" id="UP001201262">
    <property type="component" value="Unassembled WGS sequence"/>
</dbReference>
<protein>
    <submittedName>
        <fullName evidence="1">Alcohol acetyltransferase</fullName>
    </submittedName>
</protein>
<dbReference type="PANTHER" id="PTHR28037:SF1">
    <property type="entry name" value="ALCOHOL O-ACETYLTRANSFERASE 1-RELATED"/>
    <property type="match status" value="1"/>
</dbReference>
<keyword evidence="2" id="KW-1185">Reference proteome</keyword>